<gene>
    <name evidence="1" type="ORF">HMPREF0534_0103</name>
</gene>
<accession>A0A8D9VTZ9</accession>
<evidence type="ECO:0000313" key="1">
    <source>
        <dbReference type="EMBL" id="EEI66612.1"/>
    </source>
</evidence>
<reference evidence="1 2" key="1">
    <citation type="submission" date="2009-01" db="EMBL/GenBank/DDBJ databases">
        <authorList>
            <person name="Qin X."/>
            <person name="Bachman B."/>
            <person name="Battles P."/>
            <person name="Bell A."/>
            <person name="Bess C."/>
            <person name="Bickham C."/>
            <person name="Chaboub L."/>
            <person name="Chen D."/>
            <person name="Coyle M."/>
            <person name="Deiros D.R."/>
            <person name="Dinh H."/>
            <person name="Forbes L."/>
            <person name="Fowler G."/>
            <person name="Francisco L."/>
            <person name="Fu Q."/>
            <person name="Gubbala S."/>
            <person name="Hale W."/>
            <person name="Han Y."/>
            <person name="Hemphill L."/>
            <person name="Highlander S.K."/>
            <person name="Hirani K."/>
            <person name="Hogues M."/>
            <person name="Jackson L."/>
            <person name="Jakkamsetti A."/>
            <person name="Javaid M."/>
            <person name="Jiang H."/>
            <person name="Korchina V."/>
            <person name="Kovar C."/>
            <person name="Lara F."/>
            <person name="Lee S."/>
            <person name="Mata R."/>
            <person name="Mathew T."/>
            <person name="Moen C."/>
            <person name="Morales K."/>
            <person name="Munidasa M."/>
            <person name="Nazareth L."/>
            <person name="Ngo R."/>
            <person name="Nguyen L."/>
            <person name="Okwuonu G."/>
            <person name="Ongeri F."/>
            <person name="Patil S."/>
            <person name="Petrosino J."/>
            <person name="Pham C."/>
            <person name="Pham P."/>
            <person name="Pu L.-L."/>
            <person name="Puazo M."/>
            <person name="Raj R."/>
            <person name="Reid J."/>
            <person name="Rouhana J."/>
            <person name="Saada N."/>
            <person name="Shang Y."/>
            <person name="Simmons D."/>
            <person name="Thornton R."/>
            <person name="Warren J."/>
            <person name="Weissenberger G."/>
            <person name="Zhang J."/>
            <person name="Zhang L."/>
            <person name="Zhou C."/>
            <person name="Zhu D."/>
            <person name="Muzny D."/>
            <person name="Worley K."/>
            <person name="Gibbs R."/>
        </authorList>
    </citation>
    <scope>NUCLEOTIDE SEQUENCE [LARGE SCALE GENOMIC DNA]</scope>
    <source>
        <strain evidence="1 2">CF48-3A</strain>
    </source>
</reference>
<name>A0A8D9VTZ9_LIMRT</name>
<dbReference type="Proteomes" id="UP000003419">
    <property type="component" value="Unassembled WGS sequence"/>
</dbReference>
<dbReference type="RefSeq" id="WP_003663879.1">
    <property type="nucleotide sequence ID" value="NZ_GG693669.1"/>
</dbReference>
<sequence length="52" mass="6063">MNKNLKRQFVKVPSRKINKIVNQTVDINPKSMMDELLENPKLVKTLQKLSLV</sequence>
<dbReference type="EMBL" id="ACHG01000007">
    <property type="protein sequence ID" value="EEI66612.1"/>
    <property type="molecule type" value="Genomic_DNA"/>
</dbReference>
<evidence type="ECO:0000313" key="2">
    <source>
        <dbReference type="Proteomes" id="UP000003419"/>
    </source>
</evidence>
<dbReference type="AlphaFoldDB" id="A0A8D9VTZ9"/>
<protein>
    <submittedName>
        <fullName evidence="1">Uncharacterized protein</fullName>
    </submittedName>
</protein>
<proteinExistence type="predicted"/>
<comment type="caution">
    <text evidence="1">The sequence shown here is derived from an EMBL/GenBank/DDBJ whole genome shotgun (WGS) entry which is preliminary data.</text>
</comment>
<organism evidence="1 2">
    <name type="scientific">Limosilactobacillus reuteri CF48-3A</name>
    <dbReference type="NCBI Taxonomy" id="525341"/>
    <lineage>
        <taxon>Bacteria</taxon>
        <taxon>Bacillati</taxon>
        <taxon>Bacillota</taxon>
        <taxon>Bacilli</taxon>
        <taxon>Lactobacillales</taxon>
        <taxon>Lactobacillaceae</taxon>
        <taxon>Limosilactobacillus</taxon>
    </lineage>
</organism>